<name>A0A0M4PKL8_9GAMM</name>
<protein>
    <submittedName>
        <fullName evidence="2">Uncharacterized protein</fullName>
    </submittedName>
</protein>
<dbReference type="AlphaFoldDB" id="A0A0M4PKL8"/>
<feature type="chain" id="PRO_5005799657" evidence="1">
    <location>
        <begin position="31"/>
        <end position="131"/>
    </location>
</feature>
<dbReference type="STRING" id="1705394.SP60_04270"/>
<feature type="signal peptide" evidence="1">
    <location>
        <begin position="1"/>
        <end position="30"/>
    </location>
</feature>
<dbReference type="Proteomes" id="UP000058020">
    <property type="component" value="Chromosome"/>
</dbReference>
<evidence type="ECO:0000313" key="2">
    <source>
        <dbReference type="EMBL" id="ALE52499.1"/>
    </source>
</evidence>
<dbReference type="RefSeq" id="WP_053951449.1">
    <property type="nucleotide sequence ID" value="NZ_CP010552.1"/>
</dbReference>
<evidence type="ECO:0000313" key="3">
    <source>
        <dbReference type="Proteomes" id="UP000058020"/>
    </source>
</evidence>
<keyword evidence="1" id="KW-0732">Signal</keyword>
<dbReference type="KEGG" id="tho:SP60_04270"/>
<reference evidence="2 3" key="1">
    <citation type="journal article" date="2015" name="Genome Announc.">
        <title>Genome Sequence of 'Candidatus Thioglobus autotrophica' Strain EF1, a Chemoautotroph from the SUP05 Clade of Marine Gammaproteobacteria.</title>
        <authorList>
            <person name="Shah V."/>
            <person name="Morris R.M."/>
        </authorList>
    </citation>
    <scope>NUCLEOTIDE SEQUENCE [LARGE SCALE GENOMIC DNA]</scope>
    <source>
        <strain evidence="2 3">EF1</strain>
    </source>
</reference>
<proteinExistence type="predicted"/>
<dbReference type="OrthoDB" id="9842346at2"/>
<dbReference type="EMBL" id="CP010552">
    <property type="protein sequence ID" value="ALE52499.1"/>
    <property type="molecule type" value="Genomic_DNA"/>
</dbReference>
<accession>A0A0M4PKL8</accession>
<sequence length="131" mass="14676">MLKKSTRLFPAQKIATIVLLFFTLIGGASATNHTTEVIKADVIGIEPIYMNYTLKKVATPCDSGKPRCWNVSYQKEVAKVLKGYRVKLSYKNNTFTARMLNEPTQDYLKIRVKSDLLVMPSTVAINAAVVY</sequence>
<organism evidence="2 3">
    <name type="scientific">Candidatus Thioglobus autotrophicus</name>
    <dbReference type="NCBI Taxonomy" id="1705394"/>
    <lineage>
        <taxon>Bacteria</taxon>
        <taxon>Pseudomonadati</taxon>
        <taxon>Pseudomonadota</taxon>
        <taxon>Gammaproteobacteria</taxon>
        <taxon>Candidatus Pseudothioglobaceae</taxon>
        <taxon>Candidatus Thioglobus</taxon>
    </lineage>
</organism>
<gene>
    <name evidence="2" type="ORF">SP60_04270</name>
</gene>
<evidence type="ECO:0000256" key="1">
    <source>
        <dbReference type="SAM" id="SignalP"/>
    </source>
</evidence>
<keyword evidence="3" id="KW-1185">Reference proteome</keyword>